<evidence type="ECO:0000313" key="2">
    <source>
        <dbReference type="Proteomes" id="UP000295681"/>
    </source>
</evidence>
<sequence length="45" mass="5393">MYSTEIKENNNKKLINIYKESDLAIPIDFPKDMVNLWLEKSKHIK</sequence>
<dbReference type="AlphaFoldDB" id="A0A4R5N6V6"/>
<gene>
    <name evidence="1" type="ORF">C5L23_001334</name>
</gene>
<organism evidence="1 2">
    <name type="scientific">Leuconostoc fallax</name>
    <dbReference type="NCBI Taxonomy" id="1251"/>
    <lineage>
        <taxon>Bacteria</taxon>
        <taxon>Bacillati</taxon>
        <taxon>Bacillota</taxon>
        <taxon>Bacilli</taxon>
        <taxon>Lactobacillales</taxon>
        <taxon>Lactobacillaceae</taxon>
        <taxon>Leuconostoc</taxon>
    </lineage>
</organism>
<dbReference type="Proteomes" id="UP000295681">
    <property type="component" value="Unassembled WGS sequence"/>
</dbReference>
<comment type="caution">
    <text evidence="1">The sequence shown here is derived from an EMBL/GenBank/DDBJ whole genome shotgun (WGS) entry which is preliminary data.</text>
</comment>
<protein>
    <submittedName>
        <fullName evidence="1">Uncharacterized protein</fullName>
    </submittedName>
</protein>
<dbReference type="STRING" id="907931.GCA_000165675_01479"/>
<accession>A0A4R5N6V6</accession>
<keyword evidence="2" id="KW-1185">Reference proteome</keyword>
<reference evidence="1 2" key="1">
    <citation type="journal article" date="2019" name="Appl. Microbiol. Biotechnol.">
        <title>Uncovering carbohydrate metabolism through a genotype-phenotype association study of 56 lactic acid bacteria genomes.</title>
        <authorList>
            <person name="Buron-Moles G."/>
            <person name="Chailyan A."/>
            <person name="Dolejs I."/>
            <person name="Forster J."/>
            <person name="Miks M.H."/>
        </authorList>
    </citation>
    <scope>NUCLEOTIDE SEQUENCE [LARGE SCALE GENOMIC DNA]</scope>
    <source>
        <strain evidence="1 2">ATCC 700006</strain>
    </source>
</reference>
<evidence type="ECO:0000313" key="1">
    <source>
        <dbReference type="EMBL" id="TDG67535.1"/>
    </source>
</evidence>
<name>A0A4R5N6V6_9LACO</name>
<proteinExistence type="predicted"/>
<dbReference type="EMBL" id="PUFI01000015">
    <property type="protein sequence ID" value="TDG67535.1"/>
    <property type="molecule type" value="Genomic_DNA"/>
</dbReference>